<keyword evidence="2" id="KW-1185">Reference proteome</keyword>
<name>A0A9N9NZZ1_9GLOM</name>
<dbReference type="Proteomes" id="UP000789405">
    <property type="component" value="Unassembled WGS sequence"/>
</dbReference>
<reference evidence="1" key="1">
    <citation type="submission" date="2021-06" db="EMBL/GenBank/DDBJ databases">
        <authorList>
            <person name="Kallberg Y."/>
            <person name="Tangrot J."/>
            <person name="Rosling A."/>
        </authorList>
    </citation>
    <scope>NUCLEOTIDE SEQUENCE</scope>
    <source>
        <strain evidence="1">MA453B</strain>
    </source>
</reference>
<dbReference type="AlphaFoldDB" id="A0A9N9NZZ1"/>
<organism evidence="1 2">
    <name type="scientific">Dentiscutata erythropus</name>
    <dbReference type="NCBI Taxonomy" id="1348616"/>
    <lineage>
        <taxon>Eukaryota</taxon>
        <taxon>Fungi</taxon>
        <taxon>Fungi incertae sedis</taxon>
        <taxon>Mucoromycota</taxon>
        <taxon>Glomeromycotina</taxon>
        <taxon>Glomeromycetes</taxon>
        <taxon>Diversisporales</taxon>
        <taxon>Gigasporaceae</taxon>
        <taxon>Dentiscutata</taxon>
    </lineage>
</organism>
<accession>A0A9N9NZZ1</accession>
<sequence length="42" mass="4520">FSNYSSVLCVTTETPNESATLKDITLLTETGVREGDAISIDQ</sequence>
<feature type="non-terminal residue" evidence="1">
    <location>
        <position position="42"/>
    </location>
</feature>
<evidence type="ECO:0000313" key="1">
    <source>
        <dbReference type="EMBL" id="CAG8775581.1"/>
    </source>
</evidence>
<gene>
    <name evidence="1" type="ORF">DERYTH_LOCUS19130</name>
</gene>
<dbReference type="EMBL" id="CAJVPY010020433">
    <property type="protein sequence ID" value="CAG8775581.1"/>
    <property type="molecule type" value="Genomic_DNA"/>
</dbReference>
<comment type="caution">
    <text evidence="1">The sequence shown here is derived from an EMBL/GenBank/DDBJ whole genome shotgun (WGS) entry which is preliminary data.</text>
</comment>
<proteinExistence type="predicted"/>
<evidence type="ECO:0000313" key="2">
    <source>
        <dbReference type="Proteomes" id="UP000789405"/>
    </source>
</evidence>
<protein>
    <submittedName>
        <fullName evidence="1">16592_t:CDS:1</fullName>
    </submittedName>
</protein>